<reference evidence="2 3" key="1">
    <citation type="submission" date="2019-09" db="EMBL/GenBank/DDBJ databases">
        <authorList>
            <person name="Valk L.C."/>
        </authorList>
    </citation>
    <scope>NUCLEOTIDE SEQUENCE [LARGE SCALE GENOMIC DNA]</scope>
    <source>
        <strain evidence="2">GalUA</strain>
    </source>
</reference>
<dbReference type="EMBL" id="WAGX01000004">
    <property type="protein sequence ID" value="KAB1440153.1"/>
    <property type="molecule type" value="Genomic_DNA"/>
</dbReference>
<dbReference type="RefSeq" id="WP_151143555.1">
    <property type="nucleotide sequence ID" value="NZ_WAGX01000004.1"/>
</dbReference>
<name>A0A7V7QNA2_9FIRM</name>
<reference evidence="2 3" key="2">
    <citation type="submission" date="2020-02" db="EMBL/GenBank/DDBJ databases">
        <title>Candidatus Galacturonibacter soehngenii shows hetero-acetogenic catabolism of galacturonic acid but lacks a canonical carbon monoxide dehydrogenase/acetyl-CoA synthase complex.</title>
        <authorList>
            <person name="Diender M."/>
            <person name="Stouten G.R."/>
            <person name="Petersen J.F."/>
            <person name="Nielsen P.H."/>
            <person name="Dueholm M.S."/>
            <person name="Pronk J.T."/>
            <person name="Van Loosdrecht M.C.M."/>
        </authorList>
    </citation>
    <scope>NUCLEOTIDE SEQUENCE [LARGE SCALE GENOMIC DNA]</scope>
    <source>
        <strain evidence="2">GalUA</strain>
    </source>
</reference>
<keyword evidence="3" id="KW-1185">Reference proteome</keyword>
<sequence>MKKKDLIKFGLNEVQADKIVEEYKKALKDSIPKARLDEVIAERNALRIYTEEQNKKILNLEQRIQKREEKNMTLLRLLME</sequence>
<evidence type="ECO:0000313" key="3">
    <source>
        <dbReference type="Proteomes" id="UP000461768"/>
    </source>
</evidence>
<evidence type="ECO:0000256" key="1">
    <source>
        <dbReference type="SAM" id="Coils"/>
    </source>
</evidence>
<dbReference type="OrthoDB" id="2365850at2"/>
<feature type="coiled-coil region" evidence="1">
    <location>
        <begin position="50"/>
        <end position="77"/>
    </location>
</feature>
<evidence type="ECO:0000313" key="2">
    <source>
        <dbReference type="EMBL" id="KAB1440153.1"/>
    </source>
</evidence>
<comment type="caution">
    <text evidence="2">The sequence shown here is derived from an EMBL/GenBank/DDBJ whole genome shotgun (WGS) entry which is preliminary data.</text>
</comment>
<organism evidence="2 3">
    <name type="scientific">Candidatus Galacturonatibacter soehngenii</name>
    <dbReference type="NCBI Taxonomy" id="2307010"/>
    <lineage>
        <taxon>Bacteria</taxon>
        <taxon>Bacillati</taxon>
        <taxon>Bacillota</taxon>
        <taxon>Clostridia</taxon>
        <taxon>Lachnospirales</taxon>
        <taxon>Lachnospiraceae</taxon>
        <taxon>Candidatus Galacturonatibacter</taxon>
    </lineage>
</organism>
<gene>
    <name evidence="2" type="ORF">F7O84_07190</name>
</gene>
<protein>
    <submittedName>
        <fullName evidence="2">Uncharacterized protein</fullName>
    </submittedName>
</protein>
<keyword evidence="1" id="KW-0175">Coiled coil</keyword>
<dbReference type="AlphaFoldDB" id="A0A7V7QNA2"/>
<proteinExistence type="predicted"/>
<dbReference type="Proteomes" id="UP000461768">
    <property type="component" value="Unassembled WGS sequence"/>
</dbReference>
<accession>A0A7V7QNA2</accession>